<dbReference type="InterPro" id="IPR001747">
    <property type="entry name" value="Vitellogenin_N"/>
</dbReference>
<gene>
    <name evidence="13" type="ORF">MEDL_49551</name>
</gene>
<keyword evidence="5" id="KW-0758">Storage protein</keyword>
<keyword evidence="14" id="KW-1185">Reference proteome</keyword>
<dbReference type="Gene3D" id="2.30.230.10">
    <property type="entry name" value="Lipovitellin, beta-sheet shell regions, chain A"/>
    <property type="match status" value="1"/>
</dbReference>
<dbReference type="InterPro" id="IPR015255">
    <property type="entry name" value="Vitellinogen_open_b-sht"/>
</dbReference>
<evidence type="ECO:0000313" key="13">
    <source>
        <dbReference type="EMBL" id="CAG2237068.1"/>
    </source>
</evidence>
<dbReference type="Gene3D" id="1.25.10.20">
    <property type="entry name" value="Vitellinogen, superhelical"/>
    <property type="match status" value="1"/>
</dbReference>
<dbReference type="OrthoDB" id="6484170at2759"/>
<dbReference type="PANTHER" id="PTHR23345:SF15">
    <property type="entry name" value="VITELLOGENIN 1-RELATED"/>
    <property type="match status" value="1"/>
</dbReference>
<keyword evidence="4 11" id="KW-0732">Signal</keyword>
<dbReference type="SUPFAM" id="SSF56968">
    <property type="entry name" value="Lipovitellin-phosvitin complex, beta-sheet shell regions"/>
    <property type="match status" value="2"/>
</dbReference>
<evidence type="ECO:0000256" key="6">
    <source>
        <dbReference type="ARBA" id="ARBA00023055"/>
    </source>
</evidence>
<dbReference type="InterPro" id="IPR009454">
    <property type="entry name" value="Lipid_transpt_open_b-sht"/>
</dbReference>
<reference evidence="13" key="1">
    <citation type="submission" date="2021-03" db="EMBL/GenBank/DDBJ databases">
        <authorList>
            <person name="Bekaert M."/>
        </authorList>
    </citation>
    <scope>NUCLEOTIDE SEQUENCE</scope>
</reference>
<evidence type="ECO:0000256" key="9">
    <source>
        <dbReference type="ARBA" id="ARBA00023180"/>
    </source>
</evidence>
<keyword evidence="7" id="KW-0446">Lipid-binding</keyword>
<dbReference type="GO" id="GO:0005576">
    <property type="term" value="C:extracellular region"/>
    <property type="evidence" value="ECO:0007669"/>
    <property type="project" value="UniProtKB-SubCell"/>
</dbReference>
<organism evidence="13 14">
    <name type="scientific">Mytilus edulis</name>
    <name type="common">Blue mussel</name>
    <dbReference type="NCBI Taxonomy" id="6550"/>
    <lineage>
        <taxon>Eukaryota</taxon>
        <taxon>Metazoa</taxon>
        <taxon>Spiralia</taxon>
        <taxon>Lophotrochozoa</taxon>
        <taxon>Mollusca</taxon>
        <taxon>Bivalvia</taxon>
        <taxon>Autobranchia</taxon>
        <taxon>Pteriomorphia</taxon>
        <taxon>Mytilida</taxon>
        <taxon>Mytiloidea</taxon>
        <taxon>Mytilidae</taxon>
        <taxon>Mytilinae</taxon>
        <taxon>Mytilus</taxon>
    </lineage>
</organism>
<dbReference type="Gene3D" id="2.20.80.10">
    <property type="entry name" value="Lipovitellin-phosvitin complex, chain A, domain 4"/>
    <property type="match status" value="1"/>
</dbReference>
<dbReference type="InterPro" id="IPR015817">
    <property type="entry name" value="Vitellinogen_open_b-sht_sub1"/>
</dbReference>
<dbReference type="FunFam" id="2.20.50.20:FF:000007">
    <property type="entry name" value="von Willebrand factor type D domaincontaining protein"/>
    <property type="match status" value="1"/>
</dbReference>
<proteinExistence type="predicted"/>
<evidence type="ECO:0000256" key="7">
    <source>
        <dbReference type="ARBA" id="ARBA00023121"/>
    </source>
</evidence>
<feature type="chain" id="PRO_5035896002" description="Vitellogenin domain-containing protein" evidence="11">
    <location>
        <begin position="18"/>
        <end position="2507"/>
    </location>
</feature>
<dbReference type="SMART" id="SM00638">
    <property type="entry name" value="LPD_N"/>
    <property type="match status" value="1"/>
</dbReference>
<dbReference type="GO" id="GO:0008289">
    <property type="term" value="F:lipid binding"/>
    <property type="evidence" value="ECO:0007669"/>
    <property type="project" value="UniProtKB-KW"/>
</dbReference>
<dbReference type="InterPro" id="IPR015816">
    <property type="entry name" value="Vitellinogen_b-sht_N"/>
</dbReference>
<keyword evidence="8" id="KW-1015">Disulfide bond</keyword>
<dbReference type="InterPro" id="IPR011030">
    <property type="entry name" value="Lipovitellin_superhlx_dom"/>
</dbReference>
<evidence type="ECO:0000256" key="5">
    <source>
        <dbReference type="ARBA" id="ARBA00022761"/>
    </source>
</evidence>
<evidence type="ECO:0000256" key="11">
    <source>
        <dbReference type="SAM" id="SignalP"/>
    </source>
</evidence>
<keyword evidence="2" id="KW-0813">Transport</keyword>
<dbReference type="InterPro" id="IPR015819">
    <property type="entry name" value="Lipid_transp_b-sht_shell"/>
</dbReference>
<accession>A0A8S3TZR4</accession>
<evidence type="ECO:0000256" key="2">
    <source>
        <dbReference type="ARBA" id="ARBA00022448"/>
    </source>
</evidence>
<comment type="subcellular location">
    <subcellularLocation>
        <location evidence="1">Secreted</location>
    </subcellularLocation>
</comment>
<dbReference type="PANTHER" id="PTHR23345">
    <property type="entry name" value="VITELLOGENIN-RELATED"/>
    <property type="match status" value="1"/>
</dbReference>
<dbReference type="Pfam" id="PF01347">
    <property type="entry name" value="Vitellogenin_N"/>
    <property type="match status" value="1"/>
</dbReference>
<evidence type="ECO:0000256" key="4">
    <source>
        <dbReference type="ARBA" id="ARBA00022729"/>
    </source>
</evidence>
<feature type="domain" description="Vitellogenin" evidence="12">
    <location>
        <begin position="41"/>
        <end position="663"/>
    </location>
</feature>
<dbReference type="Proteomes" id="UP000683360">
    <property type="component" value="Unassembled WGS sequence"/>
</dbReference>
<evidence type="ECO:0000313" key="14">
    <source>
        <dbReference type="Proteomes" id="UP000683360"/>
    </source>
</evidence>
<dbReference type="Gene3D" id="2.20.50.20">
    <property type="entry name" value="Lipovitellin. Chain A, domain 3"/>
    <property type="match status" value="1"/>
</dbReference>
<name>A0A8S3TZR4_MYTED</name>
<dbReference type="Pfam" id="PF06448">
    <property type="entry name" value="DUF1081"/>
    <property type="match status" value="1"/>
</dbReference>
<evidence type="ECO:0000259" key="12">
    <source>
        <dbReference type="PROSITE" id="PS51211"/>
    </source>
</evidence>
<dbReference type="Pfam" id="PF09172">
    <property type="entry name" value="Vit_open_b-sht"/>
    <property type="match status" value="1"/>
</dbReference>
<dbReference type="GO" id="GO:0045735">
    <property type="term" value="F:nutrient reservoir activity"/>
    <property type="evidence" value="ECO:0007669"/>
    <property type="project" value="UniProtKB-KW"/>
</dbReference>
<dbReference type="SUPFAM" id="SSF48431">
    <property type="entry name" value="Lipovitellin-phosvitin complex, superhelical domain"/>
    <property type="match status" value="1"/>
</dbReference>
<keyword evidence="9" id="KW-0325">Glycoprotein</keyword>
<protein>
    <recommendedName>
        <fullName evidence="12">Vitellogenin domain-containing protein</fullName>
    </recommendedName>
</protein>
<dbReference type="SMART" id="SM01169">
    <property type="entry name" value="DUF1943"/>
    <property type="match status" value="1"/>
</dbReference>
<dbReference type="GO" id="GO:0005319">
    <property type="term" value="F:lipid transporter activity"/>
    <property type="evidence" value="ECO:0007669"/>
    <property type="project" value="InterPro"/>
</dbReference>
<dbReference type="PROSITE" id="PS51211">
    <property type="entry name" value="VITELLOGENIN"/>
    <property type="match status" value="1"/>
</dbReference>
<evidence type="ECO:0000256" key="1">
    <source>
        <dbReference type="ARBA" id="ARBA00004613"/>
    </source>
</evidence>
<keyword evidence="6" id="KW-0445">Lipid transport</keyword>
<comment type="caution">
    <text evidence="13">The sequence shown here is derived from an EMBL/GenBank/DDBJ whole genome shotgun (WGS) entry which is preliminary data.</text>
</comment>
<evidence type="ECO:0000256" key="3">
    <source>
        <dbReference type="ARBA" id="ARBA00022525"/>
    </source>
</evidence>
<feature type="signal peptide" evidence="11">
    <location>
        <begin position="1"/>
        <end position="17"/>
    </location>
</feature>
<evidence type="ECO:0000256" key="8">
    <source>
        <dbReference type="ARBA" id="ARBA00023157"/>
    </source>
</evidence>
<keyword evidence="3" id="KW-0964">Secreted</keyword>
<sequence>MELRLAVISVLVVSALSGPVKNLNSNTQCATQCTSKNKFGYRAGSIYEYSYEAETKTGIQGSTEEQGGIKITATAEIEILSKCEFLLTVKNSNILGSDPDYPRQFKQHPQRTEFQRELEGNSLRFSFQDGVVEELCPEDGDSDWSLNFKRGILSAFQNSMDSLDMDTEVTETDVSGKCPTTYRIKQEGWQTVKVKKTKDLVSCSNRHGFQTSAQATIYSIPSSVQSLPLLKSTQDCDQDISTEGRIESTVCHEIHFFRPFSKGNNGAMTEVIQQLKFVVKKRGGQLITDSVTKRESMLYHHYTTETKTSNKKDVAINRLTKLCTSTKDGITAETPKLFSELVYALKELNSNDLTEVYEQSQMVSFCVDNSERVKKFYSDAVPMIGTTAAVKQIAKLILNNEITGRMAEIWLSSLSLIQNPSKEMLSEIAKLMDLPEGTRVYLPASVMVNTYCKENRNCENIAEIEAIINKLQQAVGSTCIVTESNYLEVCKQKSTDKVITSLRAIGNIEYADRLVSTVNACIQKKTNEMEIRVAAVEAYRRMSCGADRNNLMILYRDDSEDSEIRIAAYIQMMKCPTDNILSQIKVGSFVWTHLTNLMETSLVHKQNIQRILEDEVLKKEFDLDKRKFSRNYEWSYFSERMNAGAGLESNLVWSQKSFVPRSAMVNLTVDLFGHSVNLFELGGRVEGLEKILIENFGPKGSFGAKQDLAPEQKLSRDIDFNKVSRISEKLDRTEDELKGSVFMRMFGNEISYYNTKQSSDNNIESKPFNFLDLFMNLANEQEFSQKMSKMLLDSSIIVPTVTGLPLNLKVIATSTIDLNAKGKMDFRSPQKSIVLEGAISPSGLKMISNFHTSTSVTAKFELDKNQEMTMLLDIPKEKSEILEVKSQFFIVHAGTEKEQQMIAKNRITKKSCSGATIARVTGVEFCLDMSLPGDLQKSDAPHFPLTGPARFALVVFKRDTHTSYKFEFKNIMNKNKAQIMMMYDTPGSKVMRKTGFNFEIDHENQKMEMSMVSPWKTAQFEGDLQNKAKRKRMLATVSVDSKKLYQAEAFVAITESKSATTYKPKIEIIRPDLDPIVLGGDIVYRPGKVMTSKLVLTGAMEKPVSLDLSVRFTKTQYGMTATILHSKDQKYTADINLEMNEKAKRKVYKPRIILAVPGKEFINFYGTIDFNEKKGKVMRYDIILDKVLKQPIKLKGESSILVKGRRSIYKGKVYFVGPQKITTRVRYLYDKKLRATTTSVKIGLQFQKMFKGLKDSLQFSSKLLKKTQKSSQRIGFDSNLKSARFADYNNQIKLKIDHRPNSKVDADLTVDYGKTYMSKVNKHRLSILTATKYNINKKKGAGVVNYNVTFKLPSEKLDSYISGTHKYSKTEVKSNLHLRYDNKKAADVSLSLMDQSKKYFKYSGDVALKFTGRHIQLSGSAVEKDKEYNTKMSIQHQEGHTSTFSAAYSFPDNERREIDSSLNIDQQPPVTLSGSALMNIRPEGTLKVKVGKEFYVVSGQGTFDGDSFVTGQGKIAYPSRQITIDTEGGLKKDEYSGKIDVNWDARDKQDLNRVVVEGFLRNNTVEDFTFSSRIMFPDHDLSARINHFSKDKLDTSVSVGWNKDDAVSVAVKFDKDIRKYRRRIEGSLALTTPWKQMQEFEIGGNHEENKQKMEYGATLTWNKGQTAAFQYESKLPIDKLDIDMKLSLKTPLPQVGNPTLKLQSTISDDLIKQQGIMKVTWGTDQFFEVETNGDSMYRGITRKLNRNIGVLTSFDGYKVITLNWTHSDNSEKFLSKAIYVIDGTKYEYVLNMNHVMDGWSIENKGTFDIIAPRDSLKINWSHLNKDKDLETIIDTKWSKGQEFHAKATANIEDFPNRKYTANLEMRIPSAELSHLIVGLEHEDKTGYIKTKGKIIANRENIGTVTLNFARQIGSTDFDNIVLDGSIHYTNIGTLDSKLELTTPFQQARRVVLTATHKMDRLDWIAEAELEFAPMRKISAAVRYNTGLEKLVRLEITTPFPQFQKMSTGAYFKFITEPSHWENKVDFEIVPVVGQIMAVTTWQYNTKTKGTFRLDTPFQTIPFMSAEVESEMVLGKRNSKLLLEYLPTQKIELTSTYKWEKSITDIDDFDGFISIRTPFNDDIIAKYRQKEYVKDKLEGFHRRVQLKYKRTQNIIIETTLGTRPKIFGIVEVQMPVRGYETVKLSVGHKGTTLKDFHTTFDYETNGKKVELEALFDIVGDIKGKLMLTSPFQTIKIAKIEYSHEGTSANFKTRGETVFNDYKVESDAVFTHNYQQTTGSFTFRSPWKVADEVMLSFNKDGTLKKFTFNGEAGYESGSKYVVVLKHSLEGKDAATDLVIQNPLTEDIIMKVSYDNHRRGFTTIIEGSIGTDNSLKVEATYKLKNYDLDLGLSLKKVIGGKTQDLNLVFEHKGQLTDFTCMGKVKSAYANIDDKIKIAFRGSNKIDDIDAKFEIQDTLKPISIVTGLKSFRKDGKLITETQYNDNVLKSELNTADITGKYSGKCQSEQNM</sequence>
<comment type="caution">
    <text evidence="10">Lacks conserved residue(s) required for the propagation of feature annotation.</text>
</comment>
<dbReference type="EMBL" id="CAJPWZ010002374">
    <property type="protein sequence ID" value="CAG2237068.1"/>
    <property type="molecule type" value="Genomic_DNA"/>
</dbReference>
<evidence type="ECO:0000256" key="10">
    <source>
        <dbReference type="PROSITE-ProRule" id="PRU00557"/>
    </source>
</evidence>
<dbReference type="InterPro" id="IPR050733">
    <property type="entry name" value="Vitellogenin/Apolipophorin"/>
</dbReference>